<dbReference type="InterPro" id="IPR051487">
    <property type="entry name" value="Ser/Thr_Proteases_Immune/Dev"/>
</dbReference>
<evidence type="ECO:0000256" key="2">
    <source>
        <dbReference type="ARBA" id="ARBA00024195"/>
    </source>
</evidence>
<comment type="similarity">
    <text evidence="2">Belongs to the peptidase S1 family. CLIP subfamily.</text>
</comment>
<dbReference type="InterPro" id="IPR009003">
    <property type="entry name" value="Peptidase_S1_PA"/>
</dbReference>
<reference evidence="5 6" key="1">
    <citation type="submission" date="2024-08" db="EMBL/GenBank/DDBJ databases">
        <authorList>
            <person name="Cucini C."/>
            <person name="Frati F."/>
        </authorList>
    </citation>
    <scope>NUCLEOTIDE SEQUENCE [LARGE SCALE GENOMIC DNA]</scope>
</reference>
<feature type="transmembrane region" description="Helical" evidence="3">
    <location>
        <begin position="21"/>
        <end position="41"/>
    </location>
</feature>
<organism evidence="5 6">
    <name type="scientific">Orchesella dallaii</name>
    <dbReference type="NCBI Taxonomy" id="48710"/>
    <lineage>
        <taxon>Eukaryota</taxon>
        <taxon>Metazoa</taxon>
        <taxon>Ecdysozoa</taxon>
        <taxon>Arthropoda</taxon>
        <taxon>Hexapoda</taxon>
        <taxon>Collembola</taxon>
        <taxon>Entomobryomorpha</taxon>
        <taxon>Entomobryoidea</taxon>
        <taxon>Orchesellidae</taxon>
        <taxon>Orchesellinae</taxon>
        <taxon>Orchesella</taxon>
    </lineage>
</organism>
<keyword evidence="3" id="KW-1133">Transmembrane helix</keyword>
<dbReference type="InterPro" id="IPR043504">
    <property type="entry name" value="Peptidase_S1_PA_chymotrypsin"/>
</dbReference>
<evidence type="ECO:0000313" key="5">
    <source>
        <dbReference type="EMBL" id="CAL8117868.1"/>
    </source>
</evidence>
<keyword evidence="6" id="KW-1185">Reference proteome</keyword>
<feature type="domain" description="Peptidase S1" evidence="4">
    <location>
        <begin position="175"/>
        <end position="581"/>
    </location>
</feature>
<dbReference type="Pfam" id="PF00089">
    <property type="entry name" value="Trypsin"/>
    <property type="match status" value="1"/>
</dbReference>
<name>A0ABP1R927_9HEXA</name>
<keyword evidence="3" id="KW-0812">Transmembrane</keyword>
<dbReference type="EMBL" id="CAXLJM020000057">
    <property type="protein sequence ID" value="CAL8117868.1"/>
    <property type="molecule type" value="Genomic_DNA"/>
</dbReference>
<proteinExistence type="inferred from homology"/>
<dbReference type="Gene3D" id="2.40.10.10">
    <property type="entry name" value="Trypsin-like serine proteases"/>
    <property type="match status" value="1"/>
</dbReference>
<dbReference type="SUPFAM" id="SSF50494">
    <property type="entry name" value="Trypsin-like serine proteases"/>
    <property type="match status" value="1"/>
</dbReference>
<evidence type="ECO:0000313" key="6">
    <source>
        <dbReference type="Proteomes" id="UP001642540"/>
    </source>
</evidence>
<dbReference type="PROSITE" id="PS50240">
    <property type="entry name" value="TRYPSIN_DOM"/>
    <property type="match status" value="1"/>
</dbReference>
<evidence type="ECO:0000256" key="1">
    <source>
        <dbReference type="ARBA" id="ARBA00023157"/>
    </source>
</evidence>
<dbReference type="Proteomes" id="UP001642540">
    <property type="component" value="Unassembled WGS sequence"/>
</dbReference>
<evidence type="ECO:0000256" key="3">
    <source>
        <dbReference type="SAM" id="Phobius"/>
    </source>
</evidence>
<dbReference type="InterPro" id="IPR001254">
    <property type="entry name" value="Trypsin_dom"/>
</dbReference>
<keyword evidence="3" id="KW-0472">Membrane</keyword>
<gene>
    <name evidence="5" type="ORF">ODALV1_LOCUS17875</name>
</gene>
<sequence length="798" mass="89449">MALEEVRVGRKRGIIKSSKMGKCGIPAVVSILLAAAIPIAISTPVYPASYGYTPAYEPAYSPPSYDYQPPYSPPSYEPPYSPPAYSPPSYGYSPPAYSPPAYSPPSYSPPSYSPPSYSPPSYSPPAYSPPTYYPQATYYPTPQYYQEYDNYDAITYQELNVSTHCGIVPAANEDFYAGTDISPFGKYPFVVVIEDDYYNFVCQGVMIHWRYVLTASSCIYGSTDKYRVRFGDWDLLSNYNEYEPYKNFNTRICNSWPVSYDSSSGSYSYGGSYSELVLLEVDFPEHVSDKYPHVSHICLPTYYQSYYSPPAYSPPAYSPPAYSPPSYSPPSYGYSPPAYSPPAYNPPSYGYSPPSYSPPAYSPPSYSPPAYSPPSYTPEYSDCYVVGWYGSPTTQLQNHPAGVEVQEVYSPAPSYNPPSYGYNPPSYGYNPPSYSPPSYSPPSYSPPSYTPTYKAAYYQEYYQYQDQSKIPKKATVKEIKCPYSSGYGGYPQPQQQYGYGYSSYQDEEVCFVGVYGSDACVADKGAAIFCLVPEKYSGYDAGYNNYDTTYQSTYGYGYSPTPYSASYPPYDSSSYYQKNLQLNPAQQKPNRQRAVLYAIVQKTTTCTDYPQSYGYGYSQPQQSSPITATKVTSQVVDAIVDNYWQNSYDESCPAPKTYYPEPQYSYQPQYSSPPYYSPPAYEPSYSPPPYYSPPAYEPSYSPPPYYSPPAYEPSYSPPPYYSPPAYEPSYSPPPYSPPMYEPSYSPPSYEPPSYYPAPSYEPTYSSPPYYSPPAYEPSYSPPAYNPPSYSPPAPYYQG</sequence>
<dbReference type="PANTHER" id="PTHR24256">
    <property type="entry name" value="TRYPTASE-RELATED"/>
    <property type="match status" value="1"/>
</dbReference>
<protein>
    <recommendedName>
        <fullName evidence="4">Peptidase S1 domain-containing protein</fullName>
    </recommendedName>
</protein>
<comment type="caution">
    <text evidence="5">The sequence shown here is derived from an EMBL/GenBank/DDBJ whole genome shotgun (WGS) entry which is preliminary data.</text>
</comment>
<keyword evidence="1" id="KW-1015">Disulfide bond</keyword>
<evidence type="ECO:0000259" key="4">
    <source>
        <dbReference type="PROSITE" id="PS50240"/>
    </source>
</evidence>
<accession>A0ABP1R927</accession>